<dbReference type="GO" id="GO:0005524">
    <property type="term" value="F:ATP binding"/>
    <property type="evidence" value="ECO:0007669"/>
    <property type="project" value="UniProtKB-UniRule"/>
</dbReference>
<comment type="similarity">
    <text evidence="2 7 8">In the C-terminal section; belongs to the NAD synthetase family.</text>
</comment>
<feature type="binding site" evidence="7">
    <location>
        <position position="412"/>
    </location>
    <ligand>
        <name>deamido-NAD(+)</name>
        <dbReference type="ChEBI" id="CHEBI:58437"/>
        <note>ligand shared between two neighboring subunits</note>
    </ligand>
</feature>
<keyword evidence="12" id="KW-1185">Reference proteome</keyword>
<evidence type="ECO:0000256" key="9">
    <source>
        <dbReference type="RuleBase" id="RU003811"/>
    </source>
</evidence>
<dbReference type="NCBIfam" id="NF010588">
    <property type="entry name" value="PRK13981.1"/>
    <property type="match status" value="1"/>
</dbReference>
<evidence type="ECO:0000313" key="11">
    <source>
        <dbReference type="EMBL" id="NYF80294.1"/>
    </source>
</evidence>
<comment type="caution">
    <text evidence="11">The sequence shown here is derived from an EMBL/GenBank/DDBJ whole genome shotgun (WGS) entry which is preliminary data.</text>
</comment>
<keyword evidence="6 7" id="KW-0520">NAD</keyword>
<comment type="caution">
    <text evidence="7">Lacks conserved residue(s) required for the propagation of feature annotation.</text>
</comment>
<feature type="active site" description="Proton acceptor; for glutaminase activity" evidence="7">
    <location>
        <position position="41"/>
    </location>
</feature>
<dbReference type="Gene3D" id="3.40.50.620">
    <property type="entry name" value="HUPs"/>
    <property type="match status" value="1"/>
</dbReference>
<dbReference type="EMBL" id="JACCCW010000002">
    <property type="protein sequence ID" value="NYF80294.1"/>
    <property type="molecule type" value="Genomic_DNA"/>
</dbReference>
<gene>
    <name evidence="7" type="primary">nadE</name>
    <name evidence="11" type="ORF">HDF17_002614</name>
</gene>
<dbReference type="GO" id="GO:0003952">
    <property type="term" value="F:NAD+ synthase (glutamine-hydrolyzing) activity"/>
    <property type="evidence" value="ECO:0007669"/>
    <property type="project" value="UniProtKB-UniRule"/>
</dbReference>
<keyword evidence="3 7" id="KW-0436">Ligase</keyword>
<feature type="active site" description="For glutaminase activity" evidence="7">
    <location>
        <position position="115"/>
    </location>
</feature>
<evidence type="ECO:0000256" key="6">
    <source>
        <dbReference type="ARBA" id="ARBA00023027"/>
    </source>
</evidence>
<dbReference type="Pfam" id="PF02540">
    <property type="entry name" value="NAD_synthase"/>
    <property type="match status" value="1"/>
</dbReference>
<proteinExistence type="inferred from homology"/>
<dbReference type="CDD" id="cd07570">
    <property type="entry name" value="GAT_Gln-NAD-synth"/>
    <property type="match status" value="1"/>
</dbReference>
<name>A0A7Y9PIC7_9BACT</name>
<dbReference type="Gene3D" id="3.60.110.10">
    <property type="entry name" value="Carbon-nitrogen hydrolase"/>
    <property type="match status" value="1"/>
</dbReference>
<organism evidence="11 12">
    <name type="scientific">Granulicella arctica</name>
    <dbReference type="NCBI Taxonomy" id="940613"/>
    <lineage>
        <taxon>Bacteria</taxon>
        <taxon>Pseudomonadati</taxon>
        <taxon>Acidobacteriota</taxon>
        <taxon>Terriglobia</taxon>
        <taxon>Terriglobales</taxon>
        <taxon>Acidobacteriaceae</taxon>
        <taxon>Granulicella</taxon>
    </lineage>
</organism>
<feature type="active site" description="Nucleophile; for glutaminase activity" evidence="7">
    <location>
        <position position="151"/>
    </location>
</feature>
<dbReference type="SUPFAM" id="SSF56317">
    <property type="entry name" value="Carbon-nitrogen hydrolase"/>
    <property type="match status" value="1"/>
</dbReference>
<comment type="catalytic activity">
    <reaction evidence="7 8">
        <text>deamido-NAD(+) + L-glutamine + ATP + H2O = L-glutamate + AMP + diphosphate + NAD(+) + H(+)</text>
        <dbReference type="Rhea" id="RHEA:24384"/>
        <dbReference type="ChEBI" id="CHEBI:15377"/>
        <dbReference type="ChEBI" id="CHEBI:15378"/>
        <dbReference type="ChEBI" id="CHEBI:29985"/>
        <dbReference type="ChEBI" id="CHEBI:30616"/>
        <dbReference type="ChEBI" id="CHEBI:33019"/>
        <dbReference type="ChEBI" id="CHEBI:57540"/>
        <dbReference type="ChEBI" id="CHEBI:58359"/>
        <dbReference type="ChEBI" id="CHEBI:58437"/>
        <dbReference type="ChEBI" id="CHEBI:456215"/>
        <dbReference type="EC" id="6.3.5.1"/>
    </reaction>
</comment>
<protein>
    <recommendedName>
        <fullName evidence="7 8">Glutamine-dependent NAD(+) synthetase</fullName>
        <ecNumber evidence="7 8">6.3.5.1</ecNumber>
    </recommendedName>
    <alternativeName>
        <fullName evidence="7 8">NAD(+) synthase [glutamine-hydrolyzing]</fullName>
    </alternativeName>
</protein>
<dbReference type="InterPro" id="IPR022310">
    <property type="entry name" value="NAD/GMP_synthase"/>
</dbReference>
<sequence length="552" mass="59683">MKIALAQINPTVGDFSGNTAKILDYALQAAEAGAELAVFPELSVCGYPPADFLEKAAFLARADQAVAELAAWTATPGATAILCGTVMPANSAEGKHVRNVAVLLRGGKVSFVQQKMLLPFYDVFDEQRYFDPAAEQSLTSVGEQALAITICEDAWNDKGFWARRFYPLDPVEKLMQRWNSSSPRVILNISASPYWQCKRQVREEMLAALAQRHGAIVAMVNQVGGNDSLIFDGSSLVIAPDGRVMARGASFAEDLVYFDTNAASGAASVLGDEIAATWDALVLGTRDYVQKCGFSKALVGLSGGIDSALVAAIAVEALGAENVMGIGMPSEYSSDGSKDDAHALAANLGIRLEMLPIHDVFEQYQTTLEPLFAGTPFGLAEENLQSRIRGGLLMALSNKFGALVLTTGNKSEMSTGYCTLYGDMVGALAVIGDVMKTRVYKLSEYANREREVIPRATIEKPPSAELRPGQMDTDSLPPYEVLDPILEAYVERYLSAEQIARERGVEVGLVRSVLKLVERSEYKRQQAAPVLKVTRKSFGMGRRFPIAVKVQV</sequence>
<dbReference type="InterPro" id="IPR003010">
    <property type="entry name" value="C-N_Hydrolase"/>
</dbReference>
<comment type="pathway">
    <text evidence="1 7 8">Cofactor biosynthesis; NAD(+) biosynthesis; NAD(+) from deamido-NAD(+) (L-Gln route): step 1/1.</text>
</comment>
<feature type="binding site" evidence="7">
    <location>
        <position position="523"/>
    </location>
    <ligand>
        <name>deamido-NAD(+)</name>
        <dbReference type="ChEBI" id="CHEBI:58437"/>
        <note>ligand shared between two neighboring subunits</note>
    </ligand>
</feature>
<accession>A0A7Y9PIC7</accession>
<dbReference type="NCBIfam" id="TIGR00552">
    <property type="entry name" value="nadE"/>
    <property type="match status" value="1"/>
</dbReference>
<feature type="binding site" evidence="7">
    <location>
        <position position="198"/>
    </location>
    <ligand>
        <name>L-glutamine</name>
        <dbReference type="ChEBI" id="CHEBI:58359"/>
    </ligand>
</feature>
<feature type="domain" description="CN hydrolase" evidence="10">
    <location>
        <begin position="1"/>
        <end position="262"/>
    </location>
</feature>
<dbReference type="InterPro" id="IPR014729">
    <property type="entry name" value="Rossmann-like_a/b/a_fold"/>
</dbReference>
<dbReference type="Pfam" id="PF00795">
    <property type="entry name" value="CN_hydrolase"/>
    <property type="match status" value="1"/>
</dbReference>
<dbReference type="CDD" id="cd00553">
    <property type="entry name" value="NAD_synthase"/>
    <property type="match status" value="1"/>
</dbReference>
<dbReference type="UniPathway" id="UPA00253">
    <property type="reaction ID" value="UER00334"/>
</dbReference>
<keyword evidence="4 7" id="KW-0547">Nucleotide-binding</keyword>
<evidence type="ECO:0000256" key="8">
    <source>
        <dbReference type="PIRNR" id="PIRNR006630"/>
    </source>
</evidence>
<dbReference type="RefSeq" id="WP_179491577.1">
    <property type="nucleotide sequence ID" value="NZ_JACCCW010000002.1"/>
</dbReference>
<dbReference type="PROSITE" id="PS50263">
    <property type="entry name" value="CN_HYDROLASE"/>
    <property type="match status" value="1"/>
</dbReference>
<keyword evidence="5 7" id="KW-0067">ATP-binding</keyword>
<dbReference type="GO" id="GO:0008795">
    <property type="term" value="F:NAD+ synthase activity"/>
    <property type="evidence" value="ECO:0007669"/>
    <property type="project" value="UniProtKB-UniRule"/>
</dbReference>
<feature type="binding site" evidence="7">
    <location>
        <position position="121"/>
    </location>
    <ligand>
        <name>L-glutamine</name>
        <dbReference type="ChEBI" id="CHEBI:58359"/>
    </ligand>
</feature>
<reference evidence="11 12" key="1">
    <citation type="submission" date="2020-07" db="EMBL/GenBank/DDBJ databases">
        <title>Genomic Encyclopedia of Type Strains, Phase IV (KMG-V): Genome sequencing to study the core and pangenomes of soil and plant-associated prokaryotes.</title>
        <authorList>
            <person name="Whitman W."/>
        </authorList>
    </citation>
    <scope>NUCLEOTIDE SEQUENCE [LARGE SCALE GENOMIC DNA]</scope>
    <source>
        <strain evidence="11 12">X4EP2</strain>
    </source>
</reference>
<evidence type="ECO:0000256" key="4">
    <source>
        <dbReference type="ARBA" id="ARBA00022741"/>
    </source>
</evidence>
<dbReference type="PANTHER" id="PTHR23090">
    <property type="entry name" value="NH 3 /GLUTAMINE-DEPENDENT NAD + SYNTHETASE"/>
    <property type="match status" value="1"/>
</dbReference>
<evidence type="ECO:0000256" key="2">
    <source>
        <dbReference type="ARBA" id="ARBA00007145"/>
    </source>
</evidence>
<evidence type="ECO:0000256" key="1">
    <source>
        <dbReference type="ARBA" id="ARBA00005188"/>
    </source>
</evidence>
<comment type="function">
    <text evidence="7">Catalyzes the ATP-dependent amidation of deamido-NAD to form NAD. Uses L-glutamine as a nitrogen source.</text>
</comment>
<evidence type="ECO:0000256" key="3">
    <source>
        <dbReference type="ARBA" id="ARBA00022598"/>
    </source>
</evidence>
<dbReference type="GO" id="GO:0009435">
    <property type="term" value="P:NAD+ biosynthetic process"/>
    <property type="evidence" value="ECO:0007669"/>
    <property type="project" value="UniProtKB-UniRule"/>
</dbReference>
<feature type="binding site" evidence="7">
    <location>
        <position position="383"/>
    </location>
    <ligand>
        <name>deamido-NAD(+)</name>
        <dbReference type="ChEBI" id="CHEBI:58437"/>
        <note>ligand shared between two neighboring subunits</note>
    </ligand>
</feature>
<dbReference type="HAMAP" id="MF_02090">
    <property type="entry name" value="NadE_glutamine_dep"/>
    <property type="match status" value="1"/>
</dbReference>
<dbReference type="AlphaFoldDB" id="A0A7Y9PIC7"/>
<evidence type="ECO:0000256" key="5">
    <source>
        <dbReference type="ARBA" id="ARBA00022840"/>
    </source>
</evidence>
<feature type="binding site" evidence="7">
    <location>
        <begin position="300"/>
        <end position="307"/>
    </location>
    <ligand>
        <name>ATP</name>
        <dbReference type="ChEBI" id="CHEBI:30616"/>
    </ligand>
</feature>
<dbReference type="InterPro" id="IPR036526">
    <property type="entry name" value="C-N_Hydrolase_sf"/>
</dbReference>
<dbReference type="GO" id="GO:0005737">
    <property type="term" value="C:cytoplasm"/>
    <property type="evidence" value="ECO:0007669"/>
    <property type="project" value="InterPro"/>
</dbReference>
<dbReference type="FunFam" id="3.40.50.620:FF:000106">
    <property type="entry name" value="Glutamine-dependent NAD(+) synthetase"/>
    <property type="match status" value="1"/>
</dbReference>
<dbReference type="EC" id="6.3.5.1" evidence="7 8"/>
<dbReference type="PIRSF" id="PIRSF006630">
    <property type="entry name" value="NADS_GAT"/>
    <property type="match status" value="1"/>
</dbReference>
<comment type="similarity">
    <text evidence="9">Belongs to the NAD synthetase family.</text>
</comment>
<dbReference type="InterPro" id="IPR014445">
    <property type="entry name" value="Gln-dep_NAD_synthase"/>
</dbReference>
<feature type="binding site" evidence="7">
    <location>
        <position position="407"/>
    </location>
    <ligand>
        <name>ATP</name>
        <dbReference type="ChEBI" id="CHEBI:30616"/>
    </ligand>
</feature>
<dbReference type="PANTHER" id="PTHR23090:SF9">
    <property type="entry name" value="GLUTAMINE-DEPENDENT NAD(+) SYNTHETASE"/>
    <property type="match status" value="1"/>
</dbReference>
<dbReference type="Proteomes" id="UP000589520">
    <property type="component" value="Unassembled WGS sequence"/>
</dbReference>
<dbReference type="GO" id="GO:0004359">
    <property type="term" value="F:glutaminase activity"/>
    <property type="evidence" value="ECO:0007669"/>
    <property type="project" value="InterPro"/>
</dbReference>
<dbReference type="InterPro" id="IPR003694">
    <property type="entry name" value="NAD_synthase"/>
</dbReference>
<feature type="binding site" evidence="7">
    <location>
        <position position="192"/>
    </location>
    <ligand>
        <name>L-glutamine</name>
        <dbReference type="ChEBI" id="CHEBI:58359"/>
    </ligand>
</feature>
<evidence type="ECO:0000313" key="12">
    <source>
        <dbReference type="Proteomes" id="UP000589520"/>
    </source>
</evidence>
<evidence type="ECO:0000259" key="10">
    <source>
        <dbReference type="PROSITE" id="PS50263"/>
    </source>
</evidence>
<dbReference type="SUPFAM" id="SSF52402">
    <property type="entry name" value="Adenine nucleotide alpha hydrolases-like"/>
    <property type="match status" value="1"/>
</dbReference>
<evidence type="ECO:0000256" key="7">
    <source>
        <dbReference type="HAMAP-Rule" id="MF_02090"/>
    </source>
</evidence>